<dbReference type="AlphaFoldDB" id="A0A9D1WQS2"/>
<dbReference type="SMART" id="SM00849">
    <property type="entry name" value="Lactamase_B"/>
    <property type="match status" value="1"/>
</dbReference>
<dbReference type="Gene3D" id="3.60.15.10">
    <property type="entry name" value="Ribonuclease Z/Hydroxyacylglutathione hydrolase-like"/>
    <property type="match status" value="1"/>
</dbReference>
<gene>
    <name evidence="2" type="ORF">H9736_02900</name>
</gene>
<reference evidence="2" key="2">
    <citation type="submission" date="2021-04" db="EMBL/GenBank/DDBJ databases">
        <authorList>
            <person name="Gilroy R."/>
        </authorList>
    </citation>
    <scope>NUCLEOTIDE SEQUENCE</scope>
    <source>
        <strain evidence="2">CHK188-5543</strain>
    </source>
</reference>
<feature type="domain" description="Metallo-beta-lactamase" evidence="1">
    <location>
        <begin position="18"/>
        <end position="176"/>
    </location>
</feature>
<protein>
    <submittedName>
        <fullName evidence="2">MBL fold metallo-hydrolase</fullName>
    </submittedName>
</protein>
<dbReference type="Pfam" id="PF00753">
    <property type="entry name" value="Lactamase_B"/>
    <property type="match status" value="1"/>
</dbReference>
<evidence type="ECO:0000313" key="2">
    <source>
        <dbReference type="EMBL" id="HIX65176.1"/>
    </source>
</evidence>
<dbReference type="InterPro" id="IPR001279">
    <property type="entry name" value="Metallo-B-lactamas"/>
</dbReference>
<dbReference type="InterPro" id="IPR050855">
    <property type="entry name" value="NDM-1-like"/>
</dbReference>
<proteinExistence type="predicted"/>
<dbReference type="SUPFAM" id="SSF56281">
    <property type="entry name" value="Metallo-hydrolase/oxidoreductase"/>
    <property type="match status" value="1"/>
</dbReference>
<reference evidence="2" key="1">
    <citation type="journal article" date="2021" name="PeerJ">
        <title>Extensive microbial diversity within the chicken gut microbiome revealed by metagenomics and culture.</title>
        <authorList>
            <person name="Gilroy R."/>
            <person name="Ravi A."/>
            <person name="Getino M."/>
            <person name="Pursley I."/>
            <person name="Horton D.L."/>
            <person name="Alikhan N.F."/>
            <person name="Baker D."/>
            <person name="Gharbi K."/>
            <person name="Hall N."/>
            <person name="Watson M."/>
            <person name="Adriaenssens E.M."/>
            <person name="Foster-Nyarko E."/>
            <person name="Jarju S."/>
            <person name="Secka A."/>
            <person name="Antonio M."/>
            <person name="Oren A."/>
            <person name="Chaudhuri R.R."/>
            <person name="La Ragione R."/>
            <person name="Hildebrand F."/>
            <person name="Pallen M.J."/>
        </authorList>
    </citation>
    <scope>NUCLEOTIDE SEQUENCE</scope>
    <source>
        <strain evidence="2">CHK188-5543</strain>
    </source>
</reference>
<sequence length="225" mass="25135">MVQAKQYREDLYFLEDERVRQFLLLGPQEALLLDTGFPDSHIGRLVEELAGGRPVRVAMTHGDPDHTGGLGTFGECWMHRGDWPMVDSGLQLHPLAEGDVLTCGGWRLEVIEIPGHTPGSVAFFDPARRLLFPGDSVQQGGPIYLFGSHRNLDRYIASLEKLLAWQARVDLLLPCHHGCPISPDYIAKNLEDAKALRAGQLPGEKHPAMPCSTYQGRWTTFYYAE</sequence>
<evidence type="ECO:0000259" key="1">
    <source>
        <dbReference type="SMART" id="SM00849"/>
    </source>
</evidence>
<organism evidence="2 3">
    <name type="scientific">Candidatus Anaerotruncus excrementipullorum</name>
    <dbReference type="NCBI Taxonomy" id="2838465"/>
    <lineage>
        <taxon>Bacteria</taxon>
        <taxon>Bacillati</taxon>
        <taxon>Bacillota</taxon>
        <taxon>Clostridia</taxon>
        <taxon>Eubacteriales</taxon>
        <taxon>Oscillospiraceae</taxon>
        <taxon>Anaerotruncus</taxon>
    </lineage>
</organism>
<accession>A0A9D1WQS2</accession>
<dbReference type="PANTHER" id="PTHR42951:SF4">
    <property type="entry name" value="ACYL-COENZYME A THIOESTERASE MBLAC2"/>
    <property type="match status" value="1"/>
</dbReference>
<dbReference type="PANTHER" id="PTHR42951">
    <property type="entry name" value="METALLO-BETA-LACTAMASE DOMAIN-CONTAINING"/>
    <property type="match status" value="1"/>
</dbReference>
<dbReference type="Proteomes" id="UP000886800">
    <property type="component" value="Unassembled WGS sequence"/>
</dbReference>
<comment type="caution">
    <text evidence="2">The sequence shown here is derived from an EMBL/GenBank/DDBJ whole genome shotgun (WGS) entry which is preliminary data.</text>
</comment>
<evidence type="ECO:0000313" key="3">
    <source>
        <dbReference type="Proteomes" id="UP000886800"/>
    </source>
</evidence>
<dbReference type="EMBL" id="DXES01000060">
    <property type="protein sequence ID" value="HIX65176.1"/>
    <property type="molecule type" value="Genomic_DNA"/>
</dbReference>
<name>A0A9D1WQS2_9FIRM</name>
<dbReference type="InterPro" id="IPR036866">
    <property type="entry name" value="RibonucZ/Hydroxyglut_hydro"/>
</dbReference>